<organism evidence="1 2">
    <name type="scientific">Ogataea polymorpha</name>
    <dbReference type="NCBI Taxonomy" id="460523"/>
    <lineage>
        <taxon>Eukaryota</taxon>
        <taxon>Fungi</taxon>
        <taxon>Dikarya</taxon>
        <taxon>Ascomycota</taxon>
        <taxon>Saccharomycotina</taxon>
        <taxon>Pichiomycetes</taxon>
        <taxon>Pichiales</taxon>
        <taxon>Pichiaceae</taxon>
        <taxon>Ogataea</taxon>
    </lineage>
</organism>
<dbReference type="AlphaFoldDB" id="A0A9P8P9P5"/>
<protein>
    <submittedName>
        <fullName evidence="1">Uncharacterized protein</fullName>
    </submittedName>
</protein>
<name>A0A9P8P9P5_9ASCO</name>
<keyword evidence="2" id="KW-1185">Reference proteome</keyword>
<reference evidence="1" key="2">
    <citation type="submission" date="2021-01" db="EMBL/GenBank/DDBJ databases">
        <authorList>
            <person name="Schikora-Tamarit M.A."/>
        </authorList>
    </citation>
    <scope>NUCLEOTIDE SEQUENCE</scope>
    <source>
        <strain evidence="1">NCAIM Y.01608</strain>
    </source>
</reference>
<comment type="caution">
    <text evidence="1">The sequence shown here is derived from an EMBL/GenBank/DDBJ whole genome shotgun (WGS) entry which is preliminary data.</text>
</comment>
<dbReference type="Proteomes" id="UP000788993">
    <property type="component" value="Unassembled WGS sequence"/>
</dbReference>
<evidence type="ECO:0000313" key="1">
    <source>
        <dbReference type="EMBL" id="KAH3667721.1"/>
    </source>
</evidence>
<evidence type="ECO:0000313" key="2">
    <source>
        <dbReference type="Proteomes" id="UP000788993"/>
    </source>
</evidence>
<proteinExistence type="predicted"/>
<sequence>MALDGSLQNCVRRSRVTCIDQVVWLSQVVRQTETWVVDLGEFVPCGNDTGDHVVESALCHSAVVDGLHQCAVFPINRVGHGKVETRLGTGNAAVLGVPVRHHKALEGKFLLEQAVHHLAILAGI</sequence>
<dbReference type="EMBL" id="JAEUBD010001062">
    <property type="protein sequence ID" value="KAH3667721.1"/>
    <property type="molecule type" value="Genomic_DNA"/>
</dbReference>
<gene>
    <name evidence="1" type="ORF">OGATHE_003244</name>
</gene>
<accession>A0A9P8P9P5</accession>
<reference evidence="1" key="1">
    <citation type="journal article" date="2021" name="Open Biol.">
        <title>Shared evolutionary footprints suggest mitochondrial oxidative damage underlies multiple complex I losses in fungi.</title>
        <authorList>
            <person name="Schikora-Tamarit M.A."/>
            <person name="Marcet-Houben M."/>
            <person name="Nosek J."/>
            <person name="Gabaldon T."/>
        </authorList>
    </citation>
    <scope>NUCLEOTIDE SEQUENCE</scope>
    <source>
        <strain evidence="1">NCAIM Y.01608</strain>
    </source>
</reference>